<feature type="domain" description="FAD dependent oxidoreductase" evidence="10">
    <location>
        <begin position="293"/>
        <end position="476"/>
    </location>
</feature>
<accession>A0A835YCX1</accession>
<dbReference type="Proteomes" id="UP000612055">
    <property type="component" value="Unassembled WGS sequence"/>
</dbReference>
<name>A0A835YCX1_9CHLO</name>
<comment type="cofactor">
    <cofactor evidence="1">
        <name>FAD</name>
        <dbReference type="ChEBI" id="CHEBI:57692"/>
    </cofactor>
</comment>
<feature type="region of interest" description="Disordered" evidence="9">
    <location>
        <begin position="182"/>
        <end position="292"/>
    </location>
</feature>
<dbReference type="InterPro" id="IPR036188">
    <property type="entry name" value="FAD/NAD-bd_sf"/>
</dbReference>
<evidence type="ECO:0000256" key="4">
    <source>
        <dbReference type="ARBA" id="ARBA00023002"/>
    </source>
</evidence>
<comment type="catalytic activity">
    <reaction evidence="5">
        <text>(S)-2-hydroxyglutarate + A = 2-oxoglutarate + AH2</text>
        <dbReference type="Rhea" id="RHEA:21252"/>
        <dbReference type="ChEBI" id="CHEBI:13193"/>
        <dbReference type="ChEBI" id="CHEBI:16782"/>
        <dbReference type="ChEBI" id="CHEBI:16810"/>
        <dbReference type="ChEBI" id="CHEBI:17499"/>
        <dbReference type="EC" id="1.1.99.2"/>
    </reaction>
</comment>
<protein>
    <recommendedName>
        <fullName evidence="8">L-2-hydroxyglutarate dehydrogenase, mitochondrial</fullName>
        <ecNumber evidence="7">1.1.99.2</ecNumber>
    </recommendedName>
</protein>
<evidence type="ECO:0000256" key="9">
    <source>
        <dbReference type="SAM" id="MobiDB-lite"/>
    </source>
</evidence>
<dbReference type="Gene3D" id="3.30.9.10">
    <property type="entry name" value="D-Amino Acid Oxidase, subunit A, domain 2"/>
    <property type="match status" value="2"/>
</dbReference>
<comment type="similarity">
    <text evidence="6">Belongs to the L2HGDH family.</text>
</comment>
<dbReference type="EMBL" id="JAEHOE010000003">
    <property type="protein sequence ID" value="KAG2500642.1"/>
    <property type="molecule type" value="Genomic_DNA"/>
</dbReference>
<comment type="caution">
    <text evidence="11">The sequence shown here is derived from an EMBL/GenBank/DDBJ whole genome shotgun (WGS) entry which is preliminary data.</text>
</comment>
<dbReference type="SUPFAM" id="SSF51905">
    <property type="entry name" value="FAD/NAD(P)-binding domain"/>
    <property type="match status" value="1"/>
</dbReference>
<feature type="domain" description="FAD dependent oxidoreductase" evidence="10">
    <location>
        <begin position="8"/>
        <end position="181"/>
    </location>
</feature>
<evidence type="ECO:0000313" key="11">
    <source>
        <dbReference type="EMBL" id="KAG2500642.1"/>
    </source>
</evidence>
<evidence type="ECO:0000256" key="1">
    <source>
        <dbReference type="ARBA" id="ARBA00001974"/>
    </source>
</evidence>
<evidence type="ECO:0000256" key="6">
    <source>
        <dbReference type="ARBA" id="ARBA00037941"/>
    </source>
</evidence>
<evidence type="ECO:0000259" key="10">
    <source>
        <dbReference type="Pfam" id="PF01266"/>
    </source>
</evidence>
<keyword evidence="4" id="KW-0560">Oxidoreductase</keyword>
<dbReference type="PANTHER" id="PTHR43104:SF4">
    <property type="entry name" value="L-2-HYDROXYGLUTARATE DEHYDROGENASE, MITOCHONDRIAL"/>
    <property type="match status" value="1"/>
</dbReference>
<reference evidence="11" key="1">
    <citation type="journal article" date="2020" name="bioRxiv">
        <title>Comparative genomics of Chlamydomonas.</title>
        <authorList>
            <person name="Craig R.J."/>
            <person name="Hasan A.R."/>
            <person name="Ness R.W."/>
            <person name="Keightley P.D."/>
        </authorList>
    </citation>
    <scope>NUCLEOTIDE SEQUENCE</scope>
    <source>
        <strain evidence="11">CCAP 11/70</strain>
    </source>
</reference>
<evidence type="ECO:0000313" key="12">
    <source>
        <dbReference type="Proteomes" id="UP000612055"/>
    </source>
</evidence>
<evidence type="ECO:0000256" key="7">
    <source>
        <dbReference type="ARBA" id="ARBA00038878"/>
    </source>
</evidence>
<sequence length="484" mass="50075">MRRDADVDCVVIGAGVIGLAAARALALRGREVVVVEAAGAVGTETSSRHSEVIHAGIYYPEGSLKARLCVEGKARLYDFCRTHNVPYKRITKLIVATSKDQLPDLSAFRARAARHGVADLQPLSGPQAQELEPALAAQGALLSPSTGIIDSHTYMAALLADAEAHGAVLALHTRVTAVRTQHAPHALASSPSSASTSARSPASASTSTPAASDPDPAPAQAPARSSQSVSYKLLDLETHTPPPEGEGSGAGTPTSASLPVPGPGLGTSPDSGSGPAAESCSRSGSGSGQVERSTLRARWVVNAAGLHAQRLAAAVQGLPRSSIPPLYLAKGNYFSLAGRCPFSRLVYPLPERGLAGLGTHLTLDLAGAGRFGPDVEWLPEPGPDPAAHVRMDYRVDPRRADVFYPAIRRYFPGLSDGALQPAYSGCRPKLSGPGQPAADFLIQGSAAHGLRGWVNLYGIESPGLTSSLAIAEHVAGLLESDEGR</sequence>
<dbReference type="InterPro" id="IPR006076">
    <property type="entry name" value="FAD-dep_OxRdtase"/>
</dbReference>
<feature type="compositionally biased region" description="Polar residues" evidence="9">
    <location>
        <begin position="280"/>
        <end position="292"/>
    </location>
</feature>
<dbReference type="Gene3D" id="3.50.50.60">
    <property type="entry name" value="FAD/NAD(P)-binding domain"/>
    <property type="match status" value="2"/>
</dbReference>
<evidence type="ECO:0000256" key="2">
    <source>
        <dbReference type="ARBA" id="ARBA00022630"/>
    </source>
</evidence>
<evidence type="ECO:0000256" key="3">
    <source>
        <dbReference type="ARBA" id="ARBA00022827"/>
    </source>
</evidence>
<feature type="compositionally biased region" description="Low complexity" evidence="9">
    <location>
        <begin position="188"/>
        <end position="228"/>
    </location>
</feature>
<dbReference type="AlphaFoldDB" id="A0A835YCX1"/>
<proteinExistence type="inferred from homology"/>
<dbReference type="OrthoDB" id="498204at2759"/>
<keyword evidence="12" id="KW-1185">Reference proteome</keyword>
<keyword evidence="3" id="KW-0274">FAD</keyword>
<dbReference type="Pfam" id="PF01266">
    <property type="entry name" value="DAO"/>
    <property type="match status" value="2"/>
</dbReference>
<dbReference type="PANTHER" id="PTHR43104">
    <property type="entry name" value="L-2-HYDROXYGLUTARATE DEHYDROGENASE, MITOCHONDRIAL"/>
    <property type="match status" value="1"/>
</dbReference>
<evidence type="ECO:0000256" key="8">
    <source>
        <dbReference type="ARBA" id="ARBA00041137"/>
    </source>
</evidence>
<gene>
    <name evidence="11" type="ORF">HYH03_001409</name>
</gene>
<dbReference type="GO" id="GO:0047545">
    <property type="term" value="F:(S)-2-hydroxyglutarate dehydrogenase activity"/>
    <property type="evidence" value="ECO:0007669"/>
    <property type="project" value="UniProtKB-EC"/>
</dbReference>
<dbReference type="EC" id="1.1.99.2" evidence="7"/>
<organism evidence="11 12">
    <name type="scientific">Edaphochlamys debaryana</name>
    <dbReference type="NCBI Taxonomy" id="47281"/>
    <lineage>
        <taxon>Eukaryota</taxon>
        <taxon>Viridiplantae</taxon>
        <taxon>Chlorophyta</taxon>
        <taxon>core chlorophytes</taxon>
        <taxon>Chlorophyceae</taxon>
        <taxon>CS clade</taxon>
        <taxon>Chlamydomonadales</taxon>
        <taxon>Chlamydomonadales incertae sedis</taxon>
        <taxon>Edaphochlamys</taxon>
    </lineage>
</organism>
<evidence type="ECO:0000256" key="5">
    <source>
        <dbReference type="ARBA" id="ARBA00036066"/>
    </source>
</evidence>
<keyword evidence="2" id="KW-0285">Flavoprotein</keyword>